<dbReference type="EMBL" id="JBBMFF010000255">
    <property type="protein sequence ID" value="MEQ2512017.1"/>
    <property type="molecule type" value="Genomic_DNA"/>
</dbReference>
<dbReference type="RefSeq" id="WP_349136720.1">
    <property type="nucleotide sequence ID" value="NZ_JBBMFF010000255.1"/>
</dbReference>
<feature type="chain" id="PRO_5047339841" description="YkuD domain-containing protein" evidence="2">
    <location>
        <begin position="30"/>
        <end position="354"/>
    </location>
</feature>
<organism evidence="3 4">
    <name type="scientific">Faecousia intestinalis</name>
    <dbReference type="NCBI Taxonomy" id="3133167"/>
    <lineage>
        <taxon>Bacteria</taxon>
        <taxon>Bacillati</taxon>
        <taxon>Bacillota</taxon>
        <taxon>Clostridia</taxon>
        <taxon>Eubacteriales</taxon>
        <taxon>Oscillospiraceae</taxon>
        <taxon>Faecousia</taxon>
    </lineage>
</organism>
<dbReference type="Proteomes" id="UP001491552">
    <property type="component" value="Unassembled WGS sequence"/>
</dbReference>
<feature type="signal peptide" evidence="2">
    <location>
        <begin position="1"/>
        <end position="29"/>
    </location>
</feature>
<protein>
    <recommendedName>
        <fullName evidence="5">YkuD domain-containing protein</fullName>
    </recommendedName>
</protein>
<evidence type="ECO:0008006" key="5">
    <source>
        <dbReference type="Google" id="ProtNLM"/>
    </source>
</evidence>
<sequence>MMKAGFRKRIIALLFPCACCTILSIYLSACCSDILHDIEGNIPTIEQESIPPRTAPTEATEAGNVPSQPQNTENSTHMPEAPSVIATEPERTYAVWDESFYQNGVPISPQPGDTQATWQPELAETFPADQNCNEMELLEKWMAVEGLTPEGLDSRECNQLVLVVAQETDGIQTETVCYQREAGGAWQPVSGLSRMHGWVGGNGIMHGRKRGSNTSPAGLWSLGLAFGNSPKPDGLKMPWRDVTPSSDWVCDEDSIYFNSWQERDDPSILDLWSDDVEHLEDYQSAYAYACVIRFNTAPYTIPERGCAIFFHCSKGATGGCIGLPEADMVNTLLWLDPQENPYILITGYQRSAGN</sequence>
<feature type="region of interest" description="Disordered" evidence="1">
    <location>
        <begin position="46"/>
        <end position="79"/>
    </location>
</feature>
<evidence type="ECO:0000313" key="3">
    <source>
        <dbReference type="EMBL" id="MEQ2512017.1"/>
    </source>
</evidence>
<evidence type="ECO:0000313" key="4">
    <source>
        <dbReference type="Proteomes" id="UP001491552"/>
    </source>
</evidence>
<name>A0ABV1G9B3_9FIRM</name>
<gene>
    <name evidence="3" type="ORF">WMO66_12320</name>
</gene>
<evidence type="ECO:0000256" key="2">
    <source>
        <dbReference type="SAM" id="SignalP"/>
    </source>
</evidence>
<reference evidence="3 4" key="1">
    <citation type="submission" date="2024-03" db="EMBL/GenBank/DDBJ databases">
        <title>Human intestinal bacterial collection.</title>
        <authorList>
            <person name="Pauvert C."/>
            <person name="Hitch T.C.A."/>
            <person name="Clavel T."/>
        </authorList>
    </citation>
    <scope>NUCLEOTIDE SEQUENCE [LARGE SCALE GENOMIC DNA]</scope>
    <source>
        <strain evidence="3 4">CLA-AA-H192</strain>
    </source>
</reference>
<keyword evidence="2" id="KW-0732">Signal</keyword>
<accession>A0ABV1G9B3</accession>
<dbReference type="PANTHER" id="PTHR38589:SF1">
    <property type="entry name" value="BLR0621 PROTEIN"/>
    <property type="match status" value="1"/>
</dbReference>
<feature type="compositionally biased region" description="Polar residues" evidence="1">
    <location>
        <begin position="65"/>
        <end position="77"/>
    </location>
</feature>
<keyword evidence="4" id="KW-1185">Reference proteome</keyword>
<proteinExistence type="predicted"/>
<evidence type="ECO:0000256" key="1">
    <source>
        <dbReference type="SAM" id="MobiDB-lite"/>
    </source>
</evidence>
<dbReference type="PANTHER" id="PTHR38589">
    <property type="entry name" value="BLR0621 PROTEIN"/>
    <property type="match status" value="1"/>
</dbReference>
<comment type="caution">
    <text evidence="3">The sequence shown here is derived from an EMBL/GenBank/DDBJ whole genome shotgun (WGS) entry which is preliminary data.</text>
</comment>